<evidence type="ECO:0000256" key="4">
    <source>
        <dbReference type="ARBA" id="ARBA00022729"/>
    </source>
</evidence>
<feature type="transmembrane region" description="Helical" evidence="7">
    <location>
        <begin position="540"/>
        <end position="564"/>
    </location>
</feature>
<feature type="transmembrane region" description="Helical" evidence="7">
    <location>
        <begin position="508"/>
        <end position="528"/>
    </location>
</feature>
<dbReference type="AlphaFoldDB" id="A0AAV2T5I4"/>
<evidence type="ECO:0000256" key="6">
    <source>
        <dbReference type="ARBA" id="ARBA00023136"/>
    </source>
</evidence>
<feature type="transmembrane region" description="Helical" evidence="7">
    <location>
        <begin position="313"/>
        <end position="336"/>
    </location>
</feature>
<comment type="similarity">
    <text evidence="2 7">Belongs to the nonaspanin (TM9SF) (TC 9.A.2) family.</text>
</comment>
<dbReference type="EMBL" id="CAXLJL010000072">
    <property type="protein sequence ID" value="CAL5130747.1"/>
    <property type="molecule type" value="Genomic_DNA"/>
</dbReference>
<evidence type="ECO:0000256" key="1">
    <source>
        <dbReference type="ARBA" id="ARBA00004141"/>
    </source>
</evidence>
<dbReference type="GO" id="GO:0072657">
    <property type="term" value="P:protein localization to membrane"/>
    <property type="evidence" value="ECO:0007669"/>
    <property type="project" value="TreeGrafter"/>
</dbReference>
<protein>
    <recommendedName>
        <fullName evidence="7">Transmembrane 9 superfamily member</fullName>
    </recommendedName>
</protein>
<evidence type="ECO:0000256" key="7">
    <source>
        <dbReference type="RuleBase" id="RU363079"/>
    </source>
</evidence>
<proteinExistence type="inferred from homology"/>
<feature type="transmembrane region" description="Helical" evidence="7">
    <location>
        <begin position="278"/>
        <end position="301"/>
    </location>
</feature>
<reference evidence="8" key="1">
    <citation type="submission" date="2024-06" db="EMBL/GenBank/DDBJ databases">
        <authorList>
            <person name="Liu X."/>
            <person name="Lenzi L."/>
            <person name="Haldenby T S."/>
            <person name="Uol C."/>
        </authorList>
    </citation>
    <scope>NUCLEOTIDE SEQUENCE</scope>
</reference>
<keyword evidence="5 7" id="KW-1133">Transmembrane helix</keyword>
<dbReference type="PANTHER" id="PTHR10766:SF41">
    <property type="entry name" value="TRANSMEMBRANE 9 SUPERFAMILY MEMBER 3"/>
    <property type="match status" value="1"/>
</dbReference>
<comment type="subcellular location">
    <subcellularLocation>
        <location evidence="1">Membrane</location>
        <topology evidence="1">Multi-pass membrane protein</topology>
    </subcellularLocation>
</comment>
<keyword evidence="6 7" id="KW-0472">Membrane</keyword>
<feature type="chain" id="PRO_5043108203" description="Transmembrane 9 superfamily member" evidence="7">
    <location>
        <begin position="19"/>
        <end position="578"/>
    </location>
</feature>
<feature type="transmembrane region" description="Helical" evidence="7">
    <location>
        <begin position="379"/>
        <end position="401"/>
    </location>
</feature>
<accession>A0AAV2T5I4</accession>
<comment type="caution">
    <text evidence="8">The sequence shown here is derived from an EMBL/GenBank/DDBJ whole genome shotgun (WGS) entry which is preliminary data.</text>
</comment>
<keyword evidence="4 7" id="KW-0732">Signal</keyword>
<feature type="transmembrane region" description="Helical" evidence="7">
    <location>
        <begin position="348"/>
        <end position="373"/>
    </location>
</feature>
<evidence type="ECO:0000313" key="8">
    <source>
        <dbReference type="EMBL" id="CAL5130747.1"/>
    </source>
</evidence>
<name>A0AAV2T5I4_CALDB</name>
<gene>
    <name evidence="8" type="ORF">CDAUBV1_LOCUS2909</name>
</gene>
<keyword evidence="3 7" id="KW-0812">Transmembrane</keyword>
<dbReference type="Pfam" id="PF02990">
    <property type="entry name" value="EMP70"/>
    <property type="match status" value="1"/>
</dbReference>
<dbReference type="PANTHER" id="PTHR10766">
    <property type="entry name" value="TRANSMEMBRANE 9 SUPERFAMILY PROTEIN"/>
    <property type="match status" value="1"/>
</dbReference>
<dbReference type="Proteomes" id="UP001497525">
    <property type="component" value="Unassembled WGS sequence"/>
</dbReference>
<sequence>MLLTLVGLVLFLVAGAVGDEHNHIYNERDEVVLWMNTIGPYRNRQETYPYFSLPFCRGPKTTIEHTHETLGEALQGIELQYSGIDIRFKVDVPKSPICSISTDQSVLNRLKDAINDQYWYQMYLDDLLIWSEVGELSKTKEPYIWTHKSFDIFYHGNQIVKVTLSNSELVPLKLGGTVGFTYSVKWYASDIAFENRYDQYLDFMFFRHRIHWFSIFNSFMMVLFLVALVFMILLKTLRRDYARYNKEDGLTDLDRELGDEYGWKQVHGDVFRQPDHPALLSSLVGTGAHVALVSCVVLFLALTNRLYTERGGFVSIAIFVFAATAPVNGLIGGSLYAQMSGKRWIRQFLLGSTLLPLLFCSVAFLVNLIAVYYHTSRAIPFLTMLAVTAIVLFVIIPLNLVGTVLGRNLCGQANYPCRVHAVPRPIPEKKWFMEPFFLILLAGILPFGSIFIELYFIFTSFWAYKIYFVFGFTLLVFLLLIAVTSSVTAVGTYFLLNSEDYRWQWTSFLSGASISVYAYQYSLYYFIFKTKMSGLFQTTFFFSYMALFCICLGITCGAIGYLAASRFVRKIYSTVKVD</sequence>
<dbReference type="InterPro" id="IPR004240">
    <property type="entry name" value="EMP70"/>
</dbReference>
<feature type="transmembrane region" description="Helical" evidence="7">
    <location>
        <begin position="436"/>
        <end position="458"/>
    </location>
</feature>
<organism evidence="8 9">
    <name type="scientific">Calicophoron daubneyi</name>
    <name type="common">Rumen fluke</name>
    <name type="synonym">Paramphistomum daubneyi</name>
    <dbReference type="NCBI Taxonomy" id="300641"/>
    <lineage>
        <taxon>Eukaryota</taxon>
        <taxon>Metazoa</taxon>
        <taxon>Spiralia</taxon>
        <taxon>Lophotrochozoa</taxon>
        <taxon>Platyhelminthes</taxon>
        <taxon>Trematoda</taxon>
        <taxon>Digenea</taxon>
        <taxon>Plagiorchiida</taxon>
        <taxon>Pronocephalata</taxon>
        <taxon>Paramphistomoidea</taxon>
        <taxon>Paramphistomidae</taxon>
        <taxon>Calicophoron</taxon>
    </lineage>
</organism>
<feature type="signal peptide" evidence="7">
    <location>
        <begin position="1"/>
        <end position="18"/>
    </location>
</feature>
<feature type="transmembrane region" description="Helical" evidence="7">
    <location>
        <begin position="212"/>
        <end position="234"/>
    </location>
</feature>
<dbReference type="GO" id="GO:0016020">
    <property type="term" value="C:membrane"/>
    <property type="evidence" value="ECO:0007669"/>
    <property type="project" value="UniProtKB-SubCell"/>
</dbReference>
<evidence type="ECO:0000313" key="9">
    <source>
        <dbReference type="Proteomes" id="UP001497525"/>
    </source>
</evidence>
<evidence type="ECO:0000256" key="2">
    <source>
        <dbReference type="ARBA" id="ARBA00005227"/>
    </source>
</evidence>
<feature type="transmembrane region" description="Helical" evidence="7">
    <location>
        <begin position="464"/>
        <end position="496"/>
    </location>
</feature>
<evidence type="ECO:0000256" key="5">
    <source>
        <dbReference type="ARBA" id="ARBA00022989"/>
    </source>
</evidence>
<evidence type="ECO:0000256" key="3">
    <source>
        <dbReference type="ARBA" id="ARBA00022692"/>
    </source>
</evidence>